<feature type="domain" description="Chitin-binding type-3" evidence="2">
    <location>
        <begin position="347"/>
        <end position="396"/>
    </location>
</feature>
<dbReference type="GO" id="GO:0004553">
    <property type="term" value="F:hydrolase activity, hydrolyzing O-glycosyl compounds"/>
    <property type="evidence" value="ECO:0007669"/>
    <property type="project" value="InterPro"/>
</dbReference>
<feature type="compositionally biased region" description="Basic and acidic residues" evidence="1">
    <location>
        <begin position="482"/>
        <end position="494"/>
    </location>
</feature>
<proteinExistence type="predicted"/>
<feature type="compositionally biased region" description="Low complexity" evidence="1">
    <location>
        <begin position="496"/>
        <end position="508"/>
    </location>
</feature>
<feature type="region of interest" description="Disordered" evidence="1">
    <location>
        <begin position="230"/>
        <end position="258"/>
    </location>
</feature>
<dbReference type="PANTHER" id="PTHR24023:SF1082">
    <property type="entry name" value="COLLAGEN TRIPLE HELIX REPEAT"/>
    <property type="match status" value="1"/>
</dbReference>
<evidence type="ECO:0000259" key="2">
    <source>
        <dbReference type="SMART" id="SM00495"/>
    </source>
</evidence>
<dbReference type="InterPro" id="IPR050149">
    <property type="entry name" value="Collagen_superfamily"/>
</dbReference>
<evidence type="ECO:0000313" key="3">
    <source>
        <dbReference type="EMBL" id="DAF89340.1"/>
    </source>
</evidence>
<feature type="region of interest" description="Disordered" evidence="1">
    <location>
        <begin position="100"/>
        <end position="147"/>
    </location>
</feature>
<dbReference type="InterPro" id="IPR008160">
    <property type="entry name" value="Collagen"/>
</dbReference>
<dbReference type="Pfam" id="PF01391">
    <property type="entry name" value="Collagen"/>
    <property type="match status" value="2"/>
</dbReference>
<sequence length="531" mass="53564">MSTVDLGKVIGPQGPQGAQGPQGPQGKQGLKGDPGEPFKIAKIYKSVSAMNAGYSTDGVSVGSFVMIDTGSVNDVDTGKLYCKSSSAYTYIVDLSGAQGIQGPKGDKGDQGPQGPQGIQGVKGDKGDTGAVGPQGPKGERGVQGPAGSTESYIRFEKIFTSTEGQTSFSWTDYQFPLNRNALEVYVDGVRQDGTTFTENSDGKGIKLKAGLPAGYKVHISGFQMVVDLQGPKGDKGDKGDTGATGAKGDKGATGATGAKGADGATWLTGTAAPTTSQGKDGDFFLNTSNFDVYKRASGAWSKTGNIKGATGATGATGAKGDTGAQGPIGAQGPQGAQGAKGVSMRLKGAWASGTAYVNDGTYIDIVAYNGSTYACAKGHTASSSIVPTNTTYWTQIAAKGATGNTGATGAKGDTGAKGSAGVSMRLKNTWASGTAYVNDTSYIDIVTYNGNTYACIKSHTASSSITPANATYWLKIASKGDTGAKGDKGDKGDTGAKGATGEKGATGAKGDKGDSPTFQIDSNGHLIAIYP</sequence>
<dbReference type="GO" id="GO:0030198">
    <property type="term" value="P:extracellular matrix organization"/>
    <property type="evidence" value="ECO:0007669"/>
    <property type="project" value="TreeGrafter"/>
</dbReference>
<feature type="compositionally biased region" description="Low complexity" evidence="1">
    <location>
        <begin position="11"/>
        <end position="28"/>
    </location>
</feature>
<name>A0A8S5U4F4_9CAUD</name>
<feature type="compositionally biased region" description="Low complexity" evidence="1">
    <location>
        <begin position="241"/>
        <end position="258"/>
    </location>
</feature>
<dbReference type="Gene3D" id="1.20.5.320">
    <property type="entry name" value="6-Phosphogluconate Dehydrogenase, domain 3"/>
    <property type="match status" value="1"/>
</dbReference>
<reference evidence="3" key="1">
    <citation type="journal article" date="2021" name="Proc. Natl. Acad. Sci. U.S.A.">
        <title>A Catalog of Tens of Thousands of Viruses from Human Metagenomes Reveals Hidden Associations with Chronic Diseases.</title>
        <authorList>
            <person name="Tisza M.J."/>
            <person name="Buck C.B."/>
        </authorList>
    </citation>
    <scope>NUCLEOTIDE SEQUENCE</scope>
    <source>
        <strain evidence="3">Ct7BG1</strain>
    </source>
</reference>
<feature type="domain" description="Chitin-binding type-3" evidence="2">
    <location>
        <begin position="427"/>
        <end position="476"/>
    </location>
</feature>
<dbReference type="GO" id="GO:0031012">
    <property type="term" value="C:extracellular matrix"/>
    <property type="evidence" value="ECO:0007669"/>
    <property type="project" value="TreeGrafter"/>
</dbReference>
<protein>
    <submittedName>
        <fullName evidence="3">ChiA1-BD-binding domain protein</fullName>
    </submittedName>
</protein>
<dbReference type="InterPro" id="IPR003610">
    <property type="entry name" value="CBM5/12"/>
</dbReference>
<dbReference type="PANTHER" id="PTHR24023">
    <property type="entry name" value="COLLAGEN ALPHA"/>
    <property type="match status" value="1"/>
</dbReference>
<dbReference type="GO" id="GO:0030246">
    <property type="term" value="F:carbohydrate binding"/>
    <property type="evidence" value="ECO:0007669"/>
    <property type="project" value="InterPro"/>
</dbReference>
<feature type="region of interest" description="Disordered" evidence="1">
    <location>
        <begin position="482"/>
        <end position="523"/>
    </location>
</feature>
<dbReference type="EMBL" id="BK016008">
    <property type="protein sequence ID" value="DAF89340.1"/>
    <property type="molecule type" value="Genomic_DNA"/>
</dbReference>
<evidence type="ECO:0000256" key="1">
    <source>
        <dbReference type="SAM" id="MobiDB-lite"/>
    </source>
</evidence>
<dbReference type="GO" id="GO:0005975">
    <property type="term" value="P:carbohydrate metabolic process"/>
    <property type="evidence" value="ECO:0007669"/>
    <property type="project" value="InterPro"/>
</dbReference>
<dbReference type="GO" id="GO:0030020">
    <property type="term" value="F:extracellular matrix structural constituent conferring tensile strength"/>
    <property type="evidence" value="ECO:0007669"/>
    <property type="project" value="TreeGrafter"/>
</dbReference>
<dbReference type="Gene3D" id="2.10.10.20">
    <property type="entry name" value="Carbohydrate-binding module superfamily 5/12"/>
    <property type="match status" value="2"/>
</dbReference>
<organism evidence="3">
    <name type="scientific">Siphoviridae sp. ct7BG1</name>
    <dbReference type="NCBI Taxonomy" id="2825349"/>
    <lineage>
        <taxon>Viruses</taxon>
        <taxon>Duplodnaviria</taxon>
        <taxon>Heunggongvirae</taxon>
        <taxon>Uroviricota</taxon>
        <taxon>Caudoviricetes</taxon>
    </lineage>
</organism>
<accession>A0A8S5U4F4</accession>
<dbReference type="Pfam" id="PF02839">
    <property type="entry name" value="CBM_5_12"/>
    <property type="match status" value="1"/>
</dbReference>
<dbReference type="SMART" id="SM00495">
    <property type="entry name" value="ChtBD3"/>
    <property type="match status" value="2"/>
</dbReference>
<dbReference type="GO" id="GO:0005615">
    <property type="term" value="C:extracellular space"/>
    <property type="evidence" value="ECO:0007669"/>
    <property type="project" value="TreeGrafter"/>
</dbReference>
<feature type="compositionally biased region" description="Low complexity" evidence="1">
    <location>
        <begin position="110"/>
        <end position="119"/>
    </location>
</feature>
<feature type="region of interest" description="Disordered" evidence="1">
    <location>
        <begin position="1"/>
        <end position="35"/>
    </location>
</feature>
<dbReference type="CDD" id="cd12214">
    <property type="entry name" value="ChiA1_BD"/>
    <property type="match status" value="1"/>
</dbReference>